<protein>
    <submittedName>
        <fullName evidence="2">Uncharacterized protein</fullName>
    </submittedName>
</protein>
<dbReference type="EMBL" id="MDJW01000008">
    <property type="protein sequence ID" value="OUE20622.1"/>
    <property type="molecule type" value="Genomic_DNA"/>
</dbReference>
<gene>
    <name evidence="2" type="ORF">BFL34_01440</name>
</gene>
<organism evidence="2 3">
    <name type="scientific">Clavibacter michiganensis</name>
    <dbReference type="NCBI Taxonomy" id="28447"/>
    <lineage>
        <taxon>Bacteria</taxon>
        <taxon>Bacillati</taxon>
        <taxon>Actinomycetota</taxon>
        <taxon>Actinomycetes</taxon>
        <taxon>Micrococcales</taxon>
        <taxon>Microbacteriaceae</taxon>
        <taxon>Clavibacter</taxon>
    </lineage>
</organism>
<feature type="region of interest" description="Disordered" evidence="1">
    <location>
        <begin position="1"/>
        <end position="37"/>
    </location>
</feature>
<evidence type="ECO:0000313" key="3">
    <source>
        <dbReference type="Proteomes" id="UP000194837"/>
    </source>
</evidence>
<feature type="region of interest" description="Disordered" evidence="1">
    <location>
        <begin position="130"/>
        <end position="159"/>
    </location>
</feature>
<evidence type="ECO:0000313" key="2">
    <source>
        <dbReference type="EMBL" id="OUE20622.1"/>
    </source>
</evidence>
<proteinExistence type="predicted"/>
<dbReference type="Proteomes" id="UP000194837">
    <property type="component" value="Unassembled WGS sequence"/>
</dbReference>
<dbReference type="AlphaFoldDB" id="A0A251Y8N2"/>
<evidence type="ECO:0000256" key="1">
    <source>
        <dbReference type="SAM" id="MobiDB-lite"/>
    </source>
</evidence>
<name>A0A251Y8N2_9MICO</name>
<accession>A0A251Y8N2</accession>
<sequence length="159" mass="15798">MSAAPADPGPVLDEPMTTPTSTPRGWPAGADAQTPECQDASAAVLAAANEAIRTAGAETGRAAAPMPWLSAHADEDLGAWTLTGTTSYGPTSESGFLVVLASRDDPTSADFAGELFAVGGSAASTTGLPPLQPGYASADPMDDVPGSALGCAEVRQAQP</sequence>
<reference evidence="2 3" key="1">
    <citation type="submission" date="2016-08" db="EMBL/GenBank/DDBJ databases">
        <title>Genome sequence of Clavibacter michiganensis spp strain CFBP7494.</title>
        <authorList>
            <person name="Thapa S.P."/>
            <person name="Coaker G."/>
            <person name="Jacques M.-A."/>
        </authorList>
    </citation>
    <scope>NUCLEOTIDE SEQUENCE [LARGE SCALE GENOMIC DNA]</scope>
    <source>
        <strain evidence="2">CFBP7494</strain>
    </source>
</reference>
<comment type="caution">
    <text evidence="2">The sequence shown here is derived from an EMBL/GenBank/DDBJ whole genome shotgun (WGS) entry which is preliminary data.</text>
</comment>